<dbReference type="InterPro" id="IPR042080">
    <property type="entry name" value="RNA_2'-PTrans_N"/>
</dbReference>
<organism evidence="6 7">
    <name type="scientific">Mucilaginibacter lutimaris</name>
    <dbReference type="NCBI Taxonomy" id="931629"/>
    <lineage>
        <taxon>Bacteria</taxon>
        <taxon>Pseudomonadati</taxon>
        <taxon>Bacteroidota</taxon>
        <taxon>Sphingobacteriia</taxon>
        <taxon>Sphingobacteriales</taxon>
        <taxon>Sphingobacteriaceae</taxon>
        <taxon>Mucilaginibacter</taxon>
    </lineage>
</organism>
<dbReference type="Pfam" id="PF01885">
    <property type="entry name" value="PTS_2-RNA"/>
    <property type="match status" value="1"/>
</dbReference>
<name>A0ABW2ZK04_9SPHI</name>
<accession>A0ABW2ZK04</accession>
<dbReference type="PANTHER" id="PTHR12684">
    <property type="entry name" value="PUTATIVE PHOSPHOTRANSFERASE"/>
    <property type="match status" value="1"/>
</dbReference>
<dbReference type="PANTHER" id="PTHR12684:SF2">
    <property type="entry name" value="TRNA 2'-PHOSPHOTRANSFERASE 1"/>
    <property type="match status" value="1"/>
</dbReference>
<evidence type="ECO:0000256" key="4">
    <source>
        <dbReference type="ARBA" id="ARBA00025212"/>
    </source>
</evidence>
<keyword evidence="7" id="KW-1185">Reference proteome</keyword>
<sequence length="189" mass="21315">MNEKEIKHISKFLSLILRHQPQLIGIQLDEQGWVNVDELLKRVNDHGLDINLALLKHVVETNAKKRFAFDEAKQRIRASQGHSVNVDLGYQPETPPAYLYHGTGEKSVAGILKTGLEKRGRQHVHLSSDIVTAVQVGSRHGKPALFKVMAEEMHKNGYSFYLSDNKVWLTDAVPADFLQLEDNTKASQL</sequence>
<evidence type="ECO:0000256" key="2">
    <source>
        <dbReference type="ARBA" id="ARBA00022679"/>
    </source>
</evidence>
<comment type="caution">
    <text evidence="6">The sequence shown here is derived from an EMBL/GenBank/DDBJ whole genome shotgun (WGS) entry which is preliminary data.</text>
</comment>
<dbReference type="HAMAP" id="MF_00299">
    <property type="entry name" value="KptA"/>
    <property type="match status" value="1"/>
</dbReference>
<dbReference type="EC" id="2.7.1.-" evidence="5"/>
<proteinExistence type="inferred from homology"/>
<dbReference type="EMBL" id="JBHTIA010000012">
    <property type="protein sequence ID" value="MFD0766530.1"/>
    <property type="molecule type" value="Genomic_DNA"/>
</dbReference>
<gene>
    <name evidence="5" type="primary">kptA</name>
    <name evidence="6" type="ORF">ACFQZI_16845</name>
</gene>
<keyword evidence="3 5" id="KW-0520">NAD</keyword>
<dbReference type="InterPro" id="IPR002745">
    <property type="entry name" value="Ptrans_KptA/Tpt1"/>
</dbReference>
<comment type="similarity">
    <text evidence="1 5">Belongs to the KptA/TPT1 family.</text>
</comment>
<comment type="function">
    <text evidence="4 5">Removes the 2'-phosphate from RNA via an intermediate in which the phosphate is ADP-ribosylated by NAD followed by a presumed transesterification to release the RNA and generate ADP-ribose 1''-2''-cyclic phosphate (APPR&gt;P). May function as an ADP-ribosylase.</text>
</comment>
<dbReference type="InterPro" id="IPR042081">
    <property type="entry name" value="RNA_2'-PTrans_C"/>
</dbReference>
<protein>
    <recommendedName>
        <fullName evidence="5">Probable RNA 2'-phosphotransferase</fullName>
        <ecNumber evidence="5">2.7.1.-</ecNumber>
    </recommendedName>
</protein>
<dbReference type="SUPFAM" id="SSF56399">
    <property type="entry name" value="ADP-ribosylation"/>
    <property type="match status" value="1"/>
</dbReference>
<dbReference type="Gene3D" id="3.20.170.30">
    <property type="match status" value="1"/>
</dbReference>
<evidence type="ECO:0000313" key="6">
    <source>
        <dbReference type="EMBL" id="MFD0766530.1"/>
    </source>
</evidence>
<reference evidence="7" key="1">
    <citation type="journal article" date="2019" name="Int. J. Syst. Evol. Microbiol.">
        <title>The Global Catalogue of Microorganisms (GCM) 10K type strain sequencing project: providing services to taxonomists for standard genome sequencing and annotation.</title>
        <authorList>
            <consortium name="The Broad Institute Genomics Platform"/>
            <consortium name="The Broad Institute Genome Sequencing Center for Infectious Disease"/>
            <person name="Wu L."/>
            <person name="Ma J."/>
        </authorList>
    </citation>
    <scope>NUCLEOTIDE SEQUENCE [LARGE SCALE GENOMIC DNA]</scope>
    <source>
        <strain evidence="7">CCUG 60742</strain>
    </source>
</reference>
<evidence type="ECO:0000256" key="3">
    <source>
        <dbReference type="ARBA" id="ARBA00023027"/>
    </source>
</evidence>
<dbReference type="InterPro" id="IPR022928">
    <property type="entry name" value="RNA_2'-PTrans_KptA"/>
</dbReference>
<dbReference type="GO" id="GO:0016740">
    <property type="term" value="F:transferase activity"/>
    <property type="evidence" value="ECO:0007669"/>
    <property type="project" value="UniProtKB-KW"/>
</dbReference>
<keyword evidence="2 5" id="KW-0808">Transferase</keyword>
<dbReference type="NCBIfam" id="NF002014">
    <property type="entry name" value="PRK00819.1-4"/>
    <property type="match status" value="1"/>
</dbReference>
<evidence type="ECO:0000313" key="7">
    <source>
        <dbReference type="Proteomes" id="UP001597073"/>
    </source>
</evidence>
<evidence type="ECO:0000256" key="5">
    <source>
        <dbReference type="HAMAP-Rule" id="MF_00299"/>
    </source>
</evidence>
<evidence type="ECO:0000256" key="1">
    <source>
        <dbReference type="ARBA" id="ARBA00009836"/>
    </source>
</evidence>
<dbReference type="Proteomes" id="UP001597073">
    <property type="component" value="Unassembled WGS sequence"/>
</dbReference>
<dbReference type="Gene3D" id="1.10.10.970">
    <property type="entry name" value="RNA 2'-phosphotransferase, Tpt1/KptA family, N-terminal domain"/>
    <property type="match status" value="1"/>
</dbReference>
<dbReference type="RefSeq" id="WP_377144557.1">
    <property type="nucleotide sequence ID" value="NZ_JBHTIA010000012.1"/>
</dbReference>